<dbReference type="InterPro" id="IPR000528">
    <property type="entry name" value="Plant_nsLTP"/>
</dbReference>
<dbReference type="Pfam" id="PF14368">
    <property type="entry name" value="LTP_2"/>
    <property type="match status" value="1"/>
</dbReference>
<dbReference type="InterPro" id="IPR036312">
    <property type="entry name" value="Bifun_inhib/LTP/seed_sf"/>
</dbReference>
<keyword evidence="2" id="KW-0813">Transport</keyword>
<keyword evidence="3" id="KW-0446">Lipid-binding</keyword>
<dbReference type="SMART" id="SM00499">
    <property type="entry name" value="AAI"/>
    <property type="match status" value="1"/>
</dbReference>
<feature type="domain" description="Bifunctional inhibitor/plant lipid transfer protein/seed storage helical" evidence="5">
    <location>
        <begin position="32"/>
        <end position="116"/>
    </location>
</feature>
<keyword evidence="7" id="KW-1185">Reference proteome</keyword>
<comment type="similarity">
    <text evidence="1">Belongs to the plant LTP family.</text>
</comment>
<evidence type="ECO:0000256" key="1">
    <source>
        <dbReference type="ARBA" id="ARBA00009748"/>
    </source>
</evidence>
<evidence type="ECO:0000256" key="3">
    <source>
        <dbReference type="ARBA" id="ARBA00023121"/>
    </source>
</evidence>
<dbReference type="PANTHER" id="PTHR33076">
    <property type="entry name" value="NON-SPECIFIC LIPID-TRANSFER PROTEIN 2-RELATED"/>
    <property type="match status" value="1"/>
</dbReference>
<dbReference type="SUPFAM" id="SSF47699">
    <property type="entry name" value="Bifunctional inhibitor/lipid-transfer protein/seed storage 2S albumin"/>
    <property type="match status" value="1"/>
</dbReference>
<dbReference type="EMBL" id="CAMAPF010000073">
    <property type="protein sequence ID" value="CAH9092493.1"/>
    <property type="molecule type" value="Genomic_DNA"/>
</dbReference>
<organism evidence="6 7">
    <name type="scientific">Cuscuta epithymum</name>
    <dbReference type="NCBI Taxonomy" id="186058"/>
    <lineage>
        <taxon>Eukaryota</taxon>
        <taxon>Viridiplantae</taxon>
        <taxon>Streptophyta</taxon>
        <taxon>Embryophyta</taxon>
        <taxon>Tracheophyta</taxon>
        <taxon>Spermatophyta</taxon>
        <taxon>Magnoliopsida</taxon>
        <taxon>eudicotyledons</taxon>
        <taxon>Gunneridae</taxon>
        <taxon>Pentapetalae</taxon>
        <taxon>asterids</taxon>
        <taxon>lamiids</taxon>
        <taxon>Solanales</taxon>
        <taxon>Convolvulaceae</taxon>
        <taxon>Cuscuteae</taxon>
        <taxon>Cuscuta</taxon>
        <taxon>Cuscuta subgen. Cuscuta</taxon>
    </lineage>
</organism>
<evidence type="ECO:0000313" key="6">
    <source>
        <dbReference type="EMBL" id="CAH9092493.1"/>
    </source>
</evidence>
<sequence length="120" mass="12694">MNITMNRAIMMAMATIFVAVLAAVRDGQALNCEQVETTISPCREYLRDGGATPPKECCDAVKSLVSIAPSQQDRQTACECLKAAASHSDIKVDLAAKLPTDCGVPATVPISPNINCQIIS</sequence>
<accession>A0AAV0D499</accession>
<dbReference type="GO" id="GO:0008289">
    <property type="term" value="F:lipid binding"/>
    <property type="evidence" value="ECO:0007669"/>
    <property type="project" value="UniProtKB-KW"/>
</dbReference>
<proteinExistence type="inferred from homology"/>
<evidence type="ECO:0000256" key="2">
    <source>
        <dbReference type="ARBA" id="ARBA00022448"/>
    </source>
</evidence>
<evidence type="ECO:0000256" key="4">
    <source>
        <dbReference type="SAM" id="SignalP"/>
    </source>
</evidence>
<dbReference type="AlphaFoldDB" id="A0AAV0D499"/>
<dbReference type="CDD" id="cd01960">
    <property type="entry name" value="nsLTP1"/>
    <property type="match status" value="1"/>
</dbReference>
<dbReference type="InterPro" id="IPR016140">
    <property type="entry name" value="Bifunc_inhib/LTP/seed_store"/>
</dbReference>
<name>A0AAV0D499_9ASTE</name>
<dbReference type="Proteomes" id="UP001152523">
    <property type="component" value="Unassembled WGS sequence"/>
</dbReference>
<evidence type="ECO:0000259" key="5">
    <source>
        <dbReference type="SMART" id="SM00499"/>
    </source>
</evidence>
<protein>
    <recommendedName>
        <fullName evidence="5">Bifunctional inhibitor/plant lipid transfer protein/seed storage helical domain-containing protein</fullName>
    </recommendedName>
</protein>
<dbReference type="Gene3D" id="1.10.110.10">
    <property type="entry name" value="Plant lipid-transfer and hydrophobic proteins"/>
    <property type="match status" value="1"/>
</dbReference>
<dbReference type="PRINTS" id="PR00382">
    <property type="entry name" value="LIPIDTRNSFER"/>
</dbReference>
<gene>
    <name evidence="6" type="ORF">CEPIT_LOCUS12121</name>
</gene>
<feature type="chain" id="PRO_5043381628" description="Bifunctional inhibitor/plant lipid transfer protein/seed storage helical domain-containing protein" evidence="4">
    <location>
        <begin position="30"/>
        <end position="120"/>
    </location>
</feature>
<comment type="caution">
    <text evidence="6">The sequence shown here is derived from an EMBL/GenBank/DDBJ whole genome shotgun (WGS) entry which is preliminary data.</text>
</comment>
<feature type="signal peptide" evidence="4">
    <location>
        <begin position="1"/>
        <end position="29"/>
    </location>
</feature>
<dbReference type="GO" id="GO:0006869">
    <property type="term" value="P:lipid transport"/>
    <property type="evidence" value="ECO:0007669"/>
    <property type="project" value="InterPro"/>
</dbReference>
<evidence type="ECO:0000313" key="7">
    <source>
        <dbReference type="Proteomes" id="UP001152523"/>
    </source>
</evidence>
<reference evidence="6" key="1">
    <citation type="submission" date="2022-07" db="EMBL/GenBank/DDBJ databases">
        <authorList>
            <person name="Macas J."/>
            <person name="Novak P."/>
            <person name="Neumann P."/>
        </authorList>
    </citation>
    <scope>NUCLEOTIDE SEQUENCE</scope>
</reference>
<keyword evidence="4" id="KW-0732">Signal</keyword>